<dbReference type="OrthoDB" id="1911375at2759"/>
<dbReference type="EMBL" id="CM026431">
    <property type="protein sequence ID" value="KAG0558109.1"/>
    <property type="molecule type" value="Genomic_DNA"/>
</dbReference>
<sequence>MNRGGMAFTMKSVGIVLVLLAACALSCVFAARELDEVDSKSNTLHVPDAIRVPSGYKLHLILCAEGDQYYQYNGTSWVDYAAKAKLLNREKKVIGRHFYLSHPDHLGGQPSWETLPSKGVPESLVTGVVVETTTVDENSIQWVLLKATNNSGDKKYLGEVVYIQRINTSKGLGPTSTSGAHKGDVQTSSYTSDYAFYIRN</sequence>
<evidence type="ECO:0000313" key="3">
    <source>
        <dbReference type="Proteomes" id="UP000822688"/>
    </source>
</evidence>
<gene>
    <name evidence="2" type="ORF">KC19_10G005200</name>
</gene>
<accession>A0A8T0GIW6</accession>
<dbReference type="PANTHER" id="PTHR35567:SF1">
    <property type="entry name" value="CONSERVED FUNGAL PROTEIN (AFU_ORTHOLOGUE AFUA_1G14230)"/>
    <property type="match status" value="1"/>
</dbReference>
<protein>
    <submittedName>
        <fullName evidence="2">Uncharacterized protein</fullName>
    </submittedName>
</protein>
<keyword evidence="3" id="KW-1185">Reference proteome</keyword>
<proteinExistence type="predicted"/>
<organism evidence="2 3">
    <name type="scientific">Ceratodon purpureus</name>
    <name type="common">Fire moss</name>
    <name type="synonym">Dicranum purpureum</name>
    <dbReference type="NCBI Taxonomy" id="3225"/>
    <lineage>
        <taxon>Eukaryota</taxon>
        <taxon>Viridiplantae</taxon>
        <taxon>Streptophyta</taxon>
        <taxon>Embryophyta</taxon>
        <taxon>Bryophyta</taxon>
        <taxon>Bryophytina</taxon>
        <taxon>Bryopsida</taxon>
        <taxon>Dicranidae</taxon>
        <taxon>Pseudoditrichales</taxon>
        <taxon>Ditrichaceae</taxon>
        <taxon>Ceratodon</taxon>
    </lineage>
</organism>
<keyword evidence="1" id="KW-0732">Signal</keyword>
<dbReference type="AlphaFoldDB" id="A0A8T0GIW6"/>
<feature type="signal peptide" evidence="1">
    <location>
        <begin position="1"/>
        <end position="30"/>
    </location>
</feature>
<dbReference type="PROSITE" id="PS51257">
    <property type="entry name" value="PROKAR_LIPOPROTEIN"/>
    <property type="match status" value="1"/>
</dbReference>
<dbReference type="Pfam" id="PF11937">
    <property type="entry name" value="DUF3455"/>
    <property type="match status" value="1"/>
</dbReference>
<reference evidence="2" key="1">
    <citation type="submission" date="2020-06" db="EMBL/GenBank/DDBJ databases">
        <title>WGS assembly of Ceratodon purpureus strain R40.</title>
        <authorList>
            <person name="Carey S.B."/>
            <person name="Jenkins J."/>
            <person name="Shu S."/>
            <person name="Lovell J.T."/>
            <person name="Sreedasyam A."/>
            <person name="Maumus F."/>
            <person name="Tiley G.P."/>
            <person name="Fernandez-Pozo N."/>
            <person name="Barry K."/>
            <person name="Chen C."/>
            <person name="Wang M."/>
            <person name="Lipzen A."/>
            <person name="Daum C."/>
            <person name="Saski C.A."/>
            <person name="Payton A.C."/>
            <person name="Mcbreen J.C."/>
            <person name="Conrad R.E."/>
            <person name="Kollar L.M."/>
            <person name="Olsson S."/>
            <person name="Huttunen S."/>
            <person name="Landis J.B."/>
            <person name="Wickett N.J."/>
            <person name="Johnson M.G."/>
            <person name="Rensing S.A."/>
            <person name="Grimwood J."/>
            <person name="Schmutz J."/>
            <person name="Mcdaniel S.F."/>
        </authorList>
    </citation>
    <scope>NUCLEOTIDE SEQUENCE</scope>
    <source>
        <strain evidence="2">R40</strain>
    </source>
</reference>
<evidence type="ECO:0000256" key="1">
    <source>
        <dbReference type="SAM" id="SignalP"/>
    </source>
</evidence>
<dbReference type="InterPro" id="IPR021851">
    <property type="entry name" value="DUF3455"/>
</dbReference>
<feature type="chain" id="PRO_5035949694" evidence="1">
    <location>
        <begin position="31"/>
        <end position="200"/>
    </location>
</feature>
<evidence type="ECO:0000313" key="2">
    <source>
        <dbReference type="EMBL" id="KAG0558109.1"/>
    </source>
</evidence>
<dbReference type="PANTHER" id="PTHR35567">
    <property type="entry name" value="MALATE DEHYDROGENASE (AFU_ORTHOLOGUE AFUA_2G13800)"/>
    <property type="match status" value="1"/>
</dbReference>
<comment type="caution">
    <text evidence="2">The sequence shown here is derived from an EMBL/GenBank/DDBJ whole genome shotgun (WGS) entry which is preliminary data.</text>
</comment>
<dbReference type="Proteomes" id="UP000822688">
    <property type="component" value="Chromosome 10"/>
</dbReference>
<name>A0A8T0GIW6_CERPU</name>